<dbReference type="InterPro" id="IPR015943">
    <property type="entry name" value="WD40/YVTN_repeat-like_dom_sf"/>
</dbReference>
<evidence type="ECO:0000256" key="4">
    <source>
        <dbReference type="ARBA" id="ARBA00022475"/>
    </source>
</evidence>
<dbReference type="InterPro" id="IPR024511">
    <property type="entry name" value="Frtz"/>
</dbReference>
<dbReference type="EMBL" id="CAWYQH010000108">
    <property type="protein sequence ID" value="CAK8689455.1"/>
    <property type="molecule type" value="Genomic_DNA"/>
</dbReference>
<keyword evidence="14" id="KW-1185">Reference proteome</keyword>
<keyword evidence="7" id="KW-0677">Repeat</keyword>
<evidence type="ECO:0000256" key="5">
    <source>
        <dbReference type="ARBA" id="ARBA00022490"/>
    </source>
</evidence>
<evidence type="ECO:0000313" key="13">
    <source>
        <dbReference type="EMBL" id="CAK8689455.1"/>
    </source>
</evidence>
<accession>A0ABP0GCX5</accession>
<evidence type="ECO:0000256" key="1">
    <source>
        <dbReference type="ARBA" id="ARBA00004236"/>
    </source>
</evidence>
<evidence type="ECO:0000313" key="14">
    <source>
        <dbReference type="Proteomes" id="UP001642483"/>
    </source>
</evidence>
<dbReference type="SUPFAM" id="SSF50978">
    <property type="entry name" value="WD40 repeat-like"/>
    <property type="match status" value="1"/>
</dbReference>
<protein>
    <submittedName>
        <fullName evidence="13">Uncharacterized protein</fullName>
    </submittedName>
</protein>
<evidence type="ECO:0000256" key="8">
    <source>
        <dbReference type="ARBA" id="ARBA00022794"/>
    </source>
</evidence>
<evidence type="ECO:0000256" key="11">
    <source>
        <dbReference type="ARBA" id="ARBA00023212"/>
    </source>
</evidence>
<dbReference type="Proteomes" id="UP001642483">
    <property type="component" value="Unassembled WGS sequence"/>
</dbReference>
<evidence type="ECO:0000256" key="3">
    <source>
        <dbReference type="ARBA" id="ARBA00006059"/>
    </source>
</evidence>
<proteinExistence type="inferred from homology"/>
<dbReference type="PANTHER" id="PTHR13667">
    <property type="entry name" value="HOMOLOC-13"/>
    <property type="match status" value="1"/>
</dbReference>
<dbReference type="Gene3D" id="2.130.10.10">
    <property type="entry name" value="YVTN repeat-like/Quinoprotein amine dehydrogenase"/>
    <property type="match status" value="1"/>
</dbReference>
<keyword evidence="5" id="KW-0963">Cytoplasm</keyword>
<sequence>MAGLGFNLKLWTLQQNNVSEKDISSTQYYGKDAESTGEYFDLKQNFVMARNEMWQPRNQRPDKLRESIKMFEECLKSSQVNSVCWKHFDLVQVIFSSGLLANLRLNINTSDIKQIGFDRTMVNKITSISSVCLAEQFACITIENQSKIVYFALKQSNQSSTFDIPGPKGNVQPHRNLCLNANEELMVSWWQFGTWLQTAYDDEKVNIVLLRCTVGRLEVITSVESENDILHLNFDKMNPSQILTLEKPYSEKDKSLESVIYECSGNKLLRLKVVSLPVKSGILSFTRNSKEDKLVLGFSDGSITLYDLTNEQIIAKVERSAFIPTITSWVGSLIIVGSGQGELKLFDSVLNQLSLFDCDERQILQLKLSDYLTSGNGLMKILEYTSNNILLVFNGGPLTMLTLHGTLDTLSIIQQHIKANKVTYAVNLLCSLNWNYESDTAYHGLLTIMDHLLCKPLSYEREGQLEGALSSFYASKNKITESIIIKYRTTVGCYARRFFHHLLRFQRFEKAFLLAKDISSADLFMDIYFAAKDLGEMQLAQMAKIKAEEIFSVESTETNFLENVGKFPEFNEDEILHCKKSKDYFADAVKQDEKFYNNEGTSSTLKVTKLGYV</sequence>
<evidence type="ECO:0000256" key="7">
    <source>
        <dbReference type="ARBA" id="ARBA00022737"/>
    </source>
</evidence>
<reference evidence="13 14" key="1">
    <citation type="submission" date="2024-02" db="EMBL/GenBank/DDBJ databases">
        <authorList>
            <person name="Daric V."/>
            <person name="Darras S."/>
        </authorList>
    </citation>
    <scope>NUCLEOTIDE SEQUENCE [LARGE SCALE GENOMIC DNA]</scope>
</reference>
<dbReference type="PANTHER" id="PTHR13667:SF5">
    <property type="entry name" value="WD REPEAT-CONTAINING AND PLANAR CELL POLARITY EFFECTOR PROTEIN FRITZ HOMOLOG"/>
    <property type="match status" value="1"/>
</dbReference>
<dbReference type="InterPro" id="IPR036322">
    <property type="entry name" value="WD40_repeat_dom_sf"/>
</dbReference>
<keyword evidence="4" id="KW-1003">Cell membrane</keyword>
<dbReference type="Pfam" id="PF11768">
    <property type="entry name" value="Frtz"/>
    <property type="match status" value="1"/>
</dbReference>
<evidence type="ECO:0000256" key="12">
    <source>
        <dbReference type="ARBA" id="ARBA00023273"/>
    </source>
</evidence>
<organism evidence="13 14">
    <name type="scientific">Clavelina lepadiformis</name>
    <name type="common">Light-bulb sea squirt</name>
    <name type="synonym">Ascidia lepadiformis</name>
    <dbReference type="NCBI Taxonomy" id="159417"/>
    <lineage>
        <taxon>Eukaryota</taxon>
        <taxon>Metazoa</taxon>
        <taxon>Chordata</taxon>
        <taxon>Tunicata</taxon>
        <taxon>Ascidiacea</taxon>
        <taxon>Aplousobranchia</taxon>
        <taxon>Clavelinidae</taxon>
        <taxon>Clavelina</taxon>
    </lineage>
</organism>
<evidence type="ECO:0000256" key="9">
    <source>
        <dbReference type="ARBA" id="ARBA00023069"/>
    </source>
</evidence>
<keyword evidence="12" id="KW-0966">Cell projection</keyword>
<keyword evidence="11" id="KW-0206">Cytoskeleton</keyword>
<comment type="similarity">
    <text evidence="3">Belongs to the WD repeat fritz family.</text>
</comment>
<keyword evidence="9" id="KW-0969">Cilium</keyword>
<gene>
    <name evidence="13" type="ORF">CVLEPA_LOCUS21458</name>
</gene>
<comment type="subcellular location">
    <subcellularLocation>
        <location evidence="1">Cell membrane</location>
    </subcellularLocation>
    <subcellularLocation>
        <location evidence="2">Cytoplasm</location>
        <location evidence="2">Cytoskeleton</location>
        <location evidence="2">Cilium axoneme</location>
    </subcellularLocation>
</comment>
<keyword evidence="10" id="KW-0472">Membrane</keyword>
<keyword evidence="6" id="KW-0853">WD repeat</keyword>
<comment type="caution">
    <text evidence="13">The sequence shown here is derived from an EMBL/GenBank/DDBJ whole genome shotgun (WGS) entry which is preliminary data.</text>
</comment>
<evidence type="ECO:0000256" key="2">
    <source>
        <dbReference type="ARBA" id="ARBA00004430"/>
    </source>
</evidence>
<evidence type="ECO:0000256" key="6">
    <source>
        <dbReference type="ARBA" id="ARBA00022574"/>
    </source>
</evidence>
<name>A0ABP0GCX5_CLALP</name>
<keyword evidence="8" id="KW-0970">Cilium biogenesis/degradation</keyword>
<evidence type="ECO:0000256" key="10">
    <source>
        <dbReference type="ARBA" id="ARBA00023136"/>
    </source>
</evidence>